<evidence type="ECO:0000256" key="1">
    <source>
        <dbReference type="SAM" id="MobiDB-lite"/>
    </source>
</evidence>
<evidence type="ECO:0000313" key="4">
    <source>
        <dbReference type="Proteomes" id="UP001151760"/>
    </source>
</evidence>
<accession>A0ABQ5HZL5</accession>
<organism evidence="3 4">
    <name type="scientific">Tanacetum coccineum</name>
    <dbReference type="NCBI Taxonomy" id="301880"/>
    <lineage>
        <taxon>Eukaryota</taxon>
        <taxon>Viridiplantae</taxon>
        <taxon>Streptophyta</taxon>
        <taxon>Embryophyta</taxon>
        <taxon>Tracheophyta</taxon>
        <taxon>Spermatophyta</taxon>
        <taxon>Magnoliopsida</taxon>
        <taxon>eudicotyledons</taxon>
        <taxon>Gunneridae</taxon>
        <taxon>Pentapetalae</taxon>
        <taxon>asterids</taxon>
        <taxon>campanulids</taxon>
        <taxon>Asterales</taxon>
        <taxon>Asteraceae</taxon>
        <taxon>Asteroideae</taxon>
        <taxon>Anthemideae</taxon>
        <taxon>Anthemidinae</taxon>
        <taxon>Tanacetum</taxon>
    </lineage>
</organism>
<gene>
    <name evidence="3" type="ORF">Tco_1082151</name>
</gene>
<feature type="compositionally biased region" description="Acidic residues" evidence="1">
    <location>
        <begin position="17"/>
        <end position="32"/>
    </location>
</feature>
<dbReference type="InterPro" id="IPR018289">
    <property type="entry name" value="MULE_transposase_dom"/>
</dbReference>
<name>A0ABQ5HZL5_9ASTR</name>
<comment type="caution">
    <text evidence="3">The sequence shown here is derived from an EMBL/GenBank/DDBJ whole genome shotgun (WGS) entry which is preliminary data.</text>
</comment>
<keyword evidence="4" id="KW-1185">Reference proteome</keyword>
<evidence type="ECO:0000259" key="2">
    <source>
        <dbReference type="Pfam" id="PF10551"/>
    </source>
</evidence>
<dbReference type="Proteomes" id="UP001151760">
    <property type="component" value="Unassembled WGS sequence"/>
</dbReference>
<dbReference type="PANTHER" id="PTHR31973:SF190">
    <property type="entry name" value="MULE TRANSPOSASE DOMAIN-CONTAINING PROTEIN"/>
    <property type="match status" value="1"/>
</dbReference>
<proteinExistence type="predicted"/>
<feature type="region of interest" description="Disordered" evidence="1">
    <location>
        <begin position="8"/>
        <end position="32"/>
    </location>
</feature>
<dbReference type="EMBL" id="BQNB010020190">
    <property type="protein sequence ID" value="GJT93306.1"/>
    <property type="molecule type" value="Genomic_DNA"/>
</dbReference>
<protein>
    <submittedName>
        <fullName evidence="3">FAR1-related sequence 10</fullName>
    </submittedName>
</protein>
<reference evidence="3" key="2">
    <citation type="submission" date="2022-01" db="EMBL/GenBank/DDBJ databases">
        <authorList>
            <person name="Yamashiro T."/>
            <person name="Shiraishi A."/>
            <person name="Satake H."/>
            <person name="Nakayama K."/>
        </authorList>
    </citation>
    <scope>NUCLEOTIDE SEQUENCE</scope>
</reference>
<evidence type="ECO:0000313" key="3">
    <source>
        <dbReference type="EMBL" id="GJT93306.1"/>
    </source>
</evidence>
<dbReference type="PANTHER" id="PTHR31973">
    <property type="entry name" value="POLYPROTEIN, PUTATIVE-RELATED"/>
    <property type="match status" value="1"/>
</dbReference>
<reference evidence="3" key="1">
    <citation type="journal article" date="2022" name="Int. J. Mol. Sci.">
        <title>Draft Genome of Tanacetum Coccineum: Genomic Comparison of Closely Related Tanacetum-Family Plants.</title>
        <authorList>
            <person name="Yamashiro T."/>
            <person name="Shiraishi A."/>
            <person name="Nakayama K."/>
            <person name="Satake H."/>
        </authorList>
    </citation>
    <scope>NUCLEOTIDE SEQUENCE</scope>
</reference>
<dbReference type="Pfam" id="PF10551">
    <property type="entry name" value="MULE"/>
    <property type="match status" value="1"/>
</dbReference>
<feature type="domain" description="MULE transposase" evidence="2">
    <location>
        <begin position="137"/>
        <end position="187"/>
    </location>
</feature>
<sequence>MMYVYVEKVEKTKSSSDEEGEGDSESEDGNDFVDEEHLLDEVEVNMSSFKFQIDGEDDTELIDHIQPNVNVIEDDLEVLDFDLLKSDQDDENARNTTVKIDVYGEEDLEKTTRMFRRIYVCLGALKRGFKEGGRELLGLDGAFMRGQYPGQMLTALGVDANNGIYPVAYGIVESENQYSWTWFLKCLADDFDLFMIEKNDGALTPAVIKLFNKIKEAASECTVDWNGSDLFQVKGITCKHAIVAIHDMADNGMDVGTPED</sequence>